<dbReference type="AlphaFoldDB" id="A0A346Y728"/>
<dbReference type="InterPro" id="IPR025530">
    <property type="entry name" value="DUF4417"/>
</dbReference>
<keyword evidence="2" id="KW-1185">Reference proteome</keyword>
<proteinExistence type="predicted"/>
<accession>A0A346Y728</accession>
<reference evidence="1 2" key="1">
    <citation type="submission" date="2018-09" db="EMBL/GenBank/DDBJ databases">
        <title>Complete genome sequence of Euzebya sp. DY32-46 isolated from seawater of Pacific Ocean.</title>
        <authorList>
            <person name="Xu L."/>
            <person name="Wu Y.-H."/>
            <person name="Xu X.-W."/>
        </authorList>
    </citation>
    <scope>NUCLEOTIDE SEQUENCE [LARGE SCALE GENOMIC DNA]</scope>
    <source>
        <strain evidence="1 2">DY32-46</strain>
        <plasmid evidence="2">pedy32-46i</plasmid>
    </source>
</reference>
<evidence type="ECO:0000313" key="1">
    <source>
        <dbReference type="EMBL" id="AXV10275.1"/>
    </source>
</evidence>
<sequence>MEPVCSGRNTNCSWCSCSVRVAHNPQPMEQSVCKTTACGVRCGSRPDIGLWSAGAGGTMAFDDISLRRFDWPELGHYVPLLDSSSAAEKAHQRLQWPAFGVPLRRVLSRVPGPAGTELKTQGRWETQGAHAALGLDENQHAVLIGYSPDSLIERFWERRHADGLIRKIAAMGFDLVTTPDYSVYSDQPRAEHLLNMRRSMVVAQELSDAGCNVAPSIYWYRREDLDRWAQWIGETGPVAVMIPRHTIKGNQEWRDLSEPGLLYLAAMMDRAGVDTKVLVSGVSKHDRVQQLGNWFGDRLVIVSQQALQLASQGRRATPTGREKSDAHRSDLMAANLRHYDQAVRDAIANRVLTSSAAQPTITSHTGTE</sequence>
<keyword evidence="1" id="KW-0614">Plasmid</keyword>
<evidence type="ECO:0000313" key="2">
    <source>
        <dbReference type="Proteomes" id="UP000264006"/>
    </source>
</evidence>
<dbReference type="KEGG" id="euz:DVS28_b0535"/>
<evidence type="ECO:0008006" key="3">
    <source>
        <dbReference type="Google" id="ProtNLM"/>
    </source>
</evidence>
<dbReference type="Pfam" id="PF14386">
    <property type="entry name" value="DUF4417"/>
    <property type="match status" value="1"/>
</dbReference>
<dbReference type="EMBL" id="CP031166">
    <property type="protein sequence ID" value="AXV10275.1"/>
    <property type="molecule type" value="Genomic_DNA"/>
</dbReference>
<organism evidence="1 2">
    <name type="scientific">Euzebya pacifica</name>
    <dbReference type="NCBI Taxonomy" id="1608957"/>
    <lineage>
        <taxon>Bacteria</taxon>
        <taxon>Bacillati</taxon>
        <taxon>Actinomycetota</taxon>
        <taxon>Nitriliruptoria</taxon>
        <taxon>Euzebyales</taxon>
    </lineage>
</organism>
<geneLocation type="plasmid" evidence="2">
    <name>pedy32-46i</name>
</geneLocation>
<gene>
    <name evidence="1" type="ORF">DVS28_b0535</name>
</gene>
<dbReference type="Proteomes" id="UP000264006">
    <property type="component" value="Plasmid pEDY32-46I"/>
</dbReference>
<name>A0A346Y728_9ACTN</name>
<protein>
    <recommendedName>
        <fullName evidence="3">DUF4417 domain-containing protein</fullName>
    </recommendedName>
</protein>